<organism evidence="1">
    <name type="scientific">marine sediment metagenome</name>
    <dbReference type="NCBI Taxonomy" id="412755"/>
    <lineage>
        <taxon>unclassified sequences</taxon>
        <taxon>metagenomes</taxon>
        <taxon>ecological metagenomes</taxon>
    </lineage>
</organism>
<comment type="caution">
    <text evidence="1">The sequence shown here is derived from an EMBL/GenBank/DDBJ whole genome shotgun (WGS) entry which is preliminary data.</text>
</comment>
<dbReference type="AlphaFoldDB" id="A0A0F9JSV4"/>
<sequence length="74" mass="8557">MKHAHRYRPMKDSTTNAANCQHHYCQYQGRNGVRHERCCRCGNVVGRGMSYGGPSWKNKPWLKKEGTDDLHTPL</sequence>
<gene>
    <name evidence="1" type="ORF">LCGC14_1720890</name>
</gene>
<dbReference type="EMBL" id="LAZR01015485">
    <property type="protein sequence ID" value="KKM11492.1"/>
    <property type="molecule type" value="Genomic_DNA"/>
</dbReference>
<accession>A0A0F9JSV4</accession>
<reference evidence="1" key="1">
    <citation type="journal article" date="2015" name="Nature">
        <title>Complex archaea that bridge the gap between prokaryotes and eukaryotes.</title>
        <authorList>
            <person name="Spang A."/>
            <person name="Saw J.H."/>
            <person name="Jorgensen S.L."/>
            <person name="Zaremba-Niedzwiedzka K."/>
            <person name="Martijn J."/>
            <person name="Lind A.E."/>
            <person name="van Eijk R."/>
            <person name="Schleper C."/>
            <person name="Guy L."/>
            <person name="Ettema T.J."/>
        </authorList>
    </citation>
    <scope>NUCLEOTIDE SEQUENCE</scope>
</reference>
<evidence type="ECO:0000313" key="1">
    <source>
        <dbReference type="EMBL" id="KKM11492.1"/>
    </source>
</evidence>
<protein>
    <submittedName>
        <fullName evidence="1">Uncharacterized protein</fullName>
    </submittedName>
</protein>
<name>A0A0F9JSV4_9ZZZZ</name>
<proteinExistence type="predicted"/>